<protein>
    <recommendedName>
        <fullName evidence="2">YbbD head domain-containing protein</fullName>
    </recommendedName>
</protein>
<dbReference type="Pfam" id="PF26610">
    <property type="entry name" value="YbbD_head"/>
    <property type="match status" value="1"/>
</dbReference>
<dbReference type="AlphaFoldDB" id="A0A2U8I9H2"/>
<organism evidence="3 4">
    <name type="scientific">Candidatus Fukatsuia symbiotica</name>
    <dbReference type="NCBI Taxonomy" id="1878942"/>
    <lineage>
        <taxon>Bacteria</taxon>
        <taxon>Pseudomonadati</taxon>
        <taxon>Pseudomonadota</taxon>
        <taxon>Gammaproteobacteria</taxon>
        <taxon>Enterobacterales</taxon>
        <taxon>Yersiniaceae</taxon>
        <taxon>Candidatus Fukatsuia</taxon>
    </lineage>
</organism>
<evidence type="ECO:0000313" key="3">
    <source>
        <dbReference type="EMBL" id="AWK14674.1"/>
    </source>
</evidence>
<keyword evidence="1" id="KW-0812">Transmembrane</keyword>
<dbReference type="OrthoDB" id="6049507at2"/>
<dbReference type="RefSeq" id="WP_072550298.1">
    <property type="nucleotide sequence ID" value="NZ_CP021659.1"/>
</dbReference>
<keyword evidence="1" id="KW-0472">Membrane</keyword>
<gene>
    <name evidence="3" type="ORF">CCS41_09590</name>
</gene>
<name>A0A2U8I9H2_9GAMM</name>
<feature type="domain" description="YbbD head" evidence="2">
    <location>
        <begin position="36"/>
        <end position="87"/>
    </location>
</feature>
<dbReference type="EMBL" id="CP021659">
    <property type="protein sequence ID" value="AWK14674.1"/>
    <property type="molecule type" value="Genomic_DNA"/>
</dbReference>
<proteinExistence type="predicted"/>
<dbReference type="KEGG" id="fsm:CCS41_09590"/>
<keyword evidence="1" id="KW-1133">Transmembrane helix</keyword>
<evidence type="ECO:0000259" key="2">
    <source>
        <dbReference type="Pfam" id="PF26610"/>
    </source>
</evidence>
<accession>A0A2U8I9H2</accession>
<sequence>MSKGLQPNLMKSLYWLLGLFLISVVLVHVILRGFMDTTVESTYASIKDIEAKNAMRSGWLPKWLPSTVTEIIEIHDLDTNLSMIKFSFVKNTDLRLPPLCKKIEPTLPLVLPFNRRGWLSDLSLGPDTTILNHDFFQCEHEYIAISKILGKGYIWRSK</sequence>
<evidence type="ECO:0000256" key="1">
    <source>
        <dbReference type="SAM" id="Phobius"/>
    </source>
</evidence>
<feature type="transmembrane region" description="Helical" evidence="1">
    <location>
        <begin position="12"/>
        <end position="31"/>
    </location>
</feature>
<dbReference type="InterPro" id="IPR058827">
    <property type="entry name" value="YbbD_head"/>
</dbReference>
<evidence type="ECO:0000313" key="4">
    <source>
        <dbReference type="Proteomes" id="UP000261875"/>
    </source>
</evidence>
<reference evidence="3 4" key="1">
    <citation type="submission" date="2017-05" db="EMBL/GenBank/DDBJ databases">
        <title>Genome sequence of Candidatus Fukatsuia symbiotica and Candidatus Hamiltonella defensa from Acyrthosiphon pisum strain 5D.</title>
        <authorList>
            <person name="Patel V.A."/>
            <person name="Chevignon G."/>
            <person name="Russell J.A."/>
            <person name="Oliver K.M."/>
        </authorList>
    </citation>
    <scope>NUCLEOTIDE SEQUENCE [LARGE SCALE GENOMIC DNA]</scope>
    <source>
        <strain evidence="3 4">5D</strain>
    </source>
</reference>
<keyword evidence="4" id="KW-1185">Reference proteome</keyword>
<dbReference type="Proteomes" id="UP000261875">
    <property type="component" value="Chromosome"/>
</dbReference>